<comment type="cofactor">
    <cofactor evidence="1">
        <name>FAD</name>
        <dbReference type="ChEBI" id="CHEBI:57692"/>
    </cofactor>
</comment>
<reference evidence="5 6" key="1">
    <citation type="submission" date="2020-01" db="EMBL/GenBank/DDBJ databases">
        <title>Herbidospora sp. NEAU-GS84 nov., a novel actinomycete isolated from soil.</title>
        <authorList>
            <person name="Han L."/>
        </authorList>
    </citation>
    <scope>NUCLEOTIDE SEQUENCE [LARGE SCALE GENOMIC DNA]</scope>
    <source>
        <strain evidence="5 6">NEAU-GS84</strain>
    </source>
</reference>
<gene>
    <name evidence="5" type="ORF">GT755_37600</name>
</gene>
<dbReference type="PROSITE" id="PS51257">
    <property type="entry name" value="PROKAR_LIPOPROTEIN"/>
    <property type="match status" value="1"/>
</dbReference>
<dbReference type="Gene3D" id="3.50.50.60">
    <property type="entry name" value="FAD/NAD(P)-binding domain"/>
    <property type="match status" value="1"/>
</dbReference>
<evidence type="ECO:0000256" key="3">
    <source>
        <dbReference type="ARBA" id="ARBA00022827"/>
    </source>
</evidence>
<dbReference type="EMBL" id="WXEW01000016">
    <property type="protein sequence ID" value="NAS27372.1"/>
    <property type="molecule type" value="Genomic_DNA"/>
</dbReference>
<dbReference type="RefSeq" id="WP_161484308.1">
    <property type="nucleotide sequence ID" value="NZ_WXEW01000016.1"/>
</dbReference>
<keyword evidence="3" id="KW-0274">FAD</keyword>
<evidence type="ECO:0000313" key="5">
    <source>
        <dbReference type="EMBL" id="NAS27372.1"/>
    </source>
</evidence>
<accession>A0A7C9NNR0</accession>
<dbReference type="InterPro" id="IPR002938">
    <property type="entry name" value="FAD-bd"/>
</dbReference>
<protein>
    <submittedName>
        <fullName evidence="5">FAD-binding monooxygenase</fullName>
    </submittedName>
</protein>
<dbReference type="GO" id="GO:0016709">
    <property type="term" value="F:oxidoreductase activity, acting on paired donors, with incorporation or reduction of molecular oxygen, NAD(P)H as one donor, and incorporation of one atom of oxygen"/>
    <property type="evidence" value="ECO:0007669"/>
    <property type="project" value="UniProtKB-ARBA"/>
</dbReference>
<keyword evidence="6" id="KW-1185">Reference proteome</keyword>
<dbReference type="Gene3D" id="3.40.30.120">
    <property type="match status" value="1"/>
</dbReference>
<dbReference type="Proteomes" id="UP000479526">
    <property type="component" value="Unassembled WGS sequence"/>
</dbReference>
<dbReference type="Pfam" id="PF01494">
    <property type="entry name" value="FAD_binding_3"/>
    <property type="match status" value="1"/>
</dbReference>
<keyword evidence="5" id="KW-0560">Oxidoreductase</keyword>
<evidence type="ECO:0000256" key="1">
    <source>
        <dbReference type="ARBA" id="ARBA00001974"/>
    </source>
</evidence>
<dbReference type="NCBIfam" id="NF004832">
    <property type="entry name" value="PRK06184.1"/>
    <property type="match status" value="1"/>
</dbReference>
<organism evidence="5 6">
    <name type="scientific">Herbidospora solisilvae</name>
    <dbReference type="NCBI Taxonomy" id="2696284"/>
    <lineage>
        <taxon>Bacteria</taxon>
        <taxon>Bacillati</taxon>
        <taxon>Actinomycetota</taxon>
        <taxon>Actinomycetes</taxon>
        <taxon>Streptosporangiales</taxon>
        <taxon>Streptosporangiaceae</taxon>
        <taxon>Herbidospora</taxon>
    </lineage>
</organism>
<dbReference type="PANTHER" id="PTHR43004:SF19">
    <property type="entry name" value="BINDING MONOOXYGENASE, PUTATIVE (JCVI)-RELATED"/>
    <property type="match status" value="1"/>
</dbReference>
<sequence>MNDRVQVLVVGAGPTGLTLACDLRRRGVRHRVVNAAEHGFEGSRAKGVQPRSLEVFDDLGVLPGLRARATAYPPLGLHAGPLTLPWVMYRRHRPTDDVPHPNTLLVPQYATDAILRQRLGELGGTVEDGTRLVSFEQDADGVTATVEGPRGTERVRSRFLVGADGGASTVRAGAGIGFAGTTDESDRMIVADVTVSGLSRKRWHVWPRGKGRFMALCPLPGGDTFQLMLKLRPGEDADLGREAVARRVRRFAAGVRVREVHWASVWRPNTRLAERYRSGKVFLAGDAAHVHPPTGAQGLNTGVQDAYNLGWKLGQVLAGAPEALLDTYEAERQPVAARVLGLSSEIYAGMSSRPLAATRRGDEERQLTLTYRGGPLAPVQGGDSAKSGSAVGDRAADAPYTDVHGRAGRLFDVFRGPHFTLIAVGAAAVDGLKEIGWPDAGAPLVTVAIPSPTAGLTRGYDLQGSAQILVRPDGYIASIAHRDWSAVLSDSAHTMLTGRADWAR</sequence>
<dbReference type="PANTHER" id="PTHR43004">
    <property type="entry name" value="TRK SYSTEM POTASSIUM UPTAKE PROTEIN"/>
    <property type="match status" value="1"/>
</dbReference>
<proteinExistence type="predicted"/>
<dbReference type="InterPro" id="IPR036188">
    <property type="entry name" value="FAD/NAD-bd_sf"/>
</dbReference>
<feature type="domain" description="FAD-binding" evidence="4">
    <location>
        <begin position="4"/>
        <end position="340"/>
    </location>
</feature>
<keyword evidence="5" id="KW-0503">Monooxygenase</keyword>
<comment type="caution">
    <text evidence="5">The sequence shown here is derived from an EMBL/GenBank/DDBJ whole genome shotgun (WGS) entry which is preliminary data.</text>
</comment>
<dbReference type="Gene3D" id="3.30.70.2450">
    <property type="match status" value="1"/>
</dbReference>
<dbReference type="PRINTS" id="PR00420">
    <property type="entry name" value="RNGMNOXGNASE"/>
</dbReference>
<evidence type="ECO:0000256" key="2">
    <source>
        <dbReference type="ARBA" id="ARBA00022630"/>
    </source>
</evidence>
<evidence type="ECO:0000313" key="6">
    <source>
        <dbReference type="Proteomes" id="UP000479526"/>
    </source>
</evidence>
<dbReference type="InterPro" id="IPR050641">
    <property type="entry name" value="RIFMO-like"/>
</dbReference>
<keyword evidence="2" id="KW-0285">Flavoprotein</keyword>
<dbReference type="SUPFAM" id="SSF51905">
    <property type="entry name" value="FAD/NAD(P)-binding domain"/>
    <property type="match status" value="1"/>
</dbReference>
<evidence type="ECO:0000259" key="4">
    <source>
        <dbReference type="Pfam" id="PF01494"/>
    </source>
</evidence>
<name>A0A7C9NNR0_9ACTN</name>
<dbReference type="AlphaFoldDB" id="A0A7C9NNR0"/>
<dbReference type="GO" id="GO:0071949">
    <property type="term" value="F:FAD binding"/>
    <property type="evidence" value="ECO:0007669"/>
    <property type="project" value="InterPro"/>
</dbReference>